<accession>A0A0S4TW77</accession>
<dbReference type="InterPro" id="IPR055066">
    <property type="entry name" value="AASDHPPT_N"/>
</dbReference>
<dbReference type="GO" id="GO:0008897">
    <property type="term" value="F:holo-[acyl-carrier-protein] synthase activity"/>
    <property type="evidence" value="ECO:0007669"/>
    <property type="project" value="InterPro"/>
</dbReference>
<dbReference type="InterPro" id="IPR008278">
    <property type="entry name" value="4-PPantetheinyl_Trfase_dom"/>
</dbReference>
<dbReference type="GO" id="GO:0019878">
    <property type="term" value="P:lysine biosynthetic process via aminoadipic acid"/>
    <property type="evidence" value="ECO:0007669"/>
    <property type="project" value="TreeGrafter"/>
</dbReference>
<dbReference type="EMBL" id="LN899819">
    <property type="protein sequence ID" value="CUV13759.1"/>
    <property type="molecule type" value="Genomic_DNA"/>
</dbReference>
<evidence type="ECO:0000259" key="4">
    <source>
        <dbReference type="Pfam" id="PF22624"/>
    </source>
</evidence>
<sequence>MIHATMQAGSGAGAQHGDGLGQRSLEQLALGPGEVDIWVTVVGDVSDADLAAQLDQVLTDDERAKYGTFVFEKDRRRYLVTRSLARYVLSRYAPVRPAAWRFCTTDFGRPLIVAPEPAVADLVFNISHSDQVVLLGLTRACRLGIDVEDLRRNVPLDLAGSFFSAGEVRQLGALPPAAQPRCFLEFWTLKESYIKAHGKGLSLPLDQFGFELSGDAPLQAYFDPGLHDAPGNWTFWQWRPTAESLAALCVENRPGGEHRVTVRRTIPFARDEQVAFDVMRRSV</sequence>
<gene>
    <name evidence="5" type="ORF">RUN39_v1_620015</name>
</gene>
<feature type="domain" description="4'-phosphopantetheinyl transferase N-terminal" evidence="4">
    <location>
        <begin position="56"/>
        <end position="135"/>
    </location>
</feature>
<dbReference type="InterPro" id="IPR037143">
    <property type="entry name" value="4-PPantetheinyl_Trfase_dom_sf"/>
</dbReference>
<dbReference type="PANTHER" id="PTHR12215:SF10">
    <property type="entry name" value="L-AMINOADIPATE-SEMIALDEHYDE DEHYDROGENASE-PHOSPHOPANTETHEINYL TRANSFERASE"/>
    <property type="match status" value="1"/>
</dbReference>
<evidence type="ECO:0000256" key="2">
    <source>
        <dbReference type="ARBA" id="ARBA00022679"/>
    </source>
</evidence>
<dbReference type="Pfam" id="PF01648">
    <property type="entry name" value="ACPS"/>
    <property type="match status" value="1"/>
</dbReference>
<reference evidence="5" key="1">
    <citation type="submission" date="2015-10" db="EMBL/GenBank/DDBJ databases">
        <authorList>
            <person name="Gilbert D.G."/>
        </authorList>
    </citation>
    <scope>NUCLEOTIDE SEQUENCE</scope>
    <source>
        <strain evidence="5">Phyl III-seqv23</strain>
    </source>
</reference>
<dbReference type="PANTHER" id="PTHR12215">
    <property type="entry name" value="PHOSPHOPANTETHEINE TRANSFERASE"/>
    <property type="match status" value="1"/>
</dbReference>
<proteinExistence type="inferred from homology"/>
<protein>
    <submittedName>
        <fullName evidence="5">Phosphopantetheinyl transferase</fullName>
    </submittedName>
</protein>
<dbReference type="GO" id="GO:0005829">
    <property type="term" value="C:cytosol"/>
    <property type="evidence" value="ECO:0007669"/>
    <property type="project" value="TreeGrafter"/>
</dbReference>
<dbReference type="GO" id="GO:0000287">
    <property type="term" value="F:magnesium ion binding"/>
    <property type="evidence" value="ECO:0007669"/>
    <property type="project" value="InterPro"/>
</dbReference>
<name>A0A0S4TW77_RALSL</name>
<evidence type="ECO:0000313" key="5">
    <source>
        <dbReference type="EMBL" id="CUV13759.1"/>
    </source>
</evidence>
<dbReference type="InterPro" id="IPR050559">
    <property type="entry name" value="P-Pant_transferase_sf"/>
</dbReference>
<dbReference type="Pfam" id="PF22624">
    <property type="entry name" value="AASDHPPT_N"/>
    <property type="match status" value="1"/>
</dbReference>
<evidence type="ECO:0000259" key="3">
    <source>
        <dbReference type="Pfam" id="PF01648"/>
    </source>
</evidence>
<comment type="similarity">
    <text evidence="1">Belongs to the P-Pant transferase superfamily. Gsp/Sfp/HetI/AcpT family.</text>
</comment>
<dbReference type="AlphaFoldDB" id="A0A0S4TW77"/>
<evidence type="ECO:0000256" key="1">
    <source>
        <dbReference type="ARBA" id="ARBA00010990"/>
    </source>
</evidence>
<keyword evidence="2 5" id="KW-0808">Transferase</keyword>
<dbReference type="SUPFAM" id="SSF56214">
    <property type="entry name" value="4'-phosphopantetheinyl transferase"/>
    <property type="match status" value="2"/>
</dbReference>
<feature type="domain" description="4'-phosphopantetheinyl transferase" evidence="3">
    <location>
        <begin position="143"/>
        <end position="243"/>
    </location>
</feature>
<organism evidence="5">
    <name type="scientific">Ralstonia solanacearum</name>
    <name type="common">Pseudomonas solanacearum</name>
    <dbReference type="NCBI Taxonomy" id="305"/>
    <lineage>
        <taxon>Bacteria</taxon>
        <taxon>Pseudomonadati</taxon>
        <taxon>Pseudomonadota</taxon>
        <taxon>Betaproteobacteria</taxon>
        <taxon>Burkholderiales</taxon>
        <taxon>Burkholderiaceae</taxon>
        <taxon>Ralstonia</taxon>
        <taxon>Ralstonia solanacearum species complex</taxon>
    </lineage>
</organism>
<dbReference type="Gene3D" id="3.90.470.20">
    <property type="entry name" value="4'-phosphopantetheinyl transferase domain"/>
    <property type="match status" value="2"/>
</dbReference>